<feature type="compositionally biased region" description="Basic and acidic residues" evidence="1">
    <location>
        <begin position="53"/>
        <end position="78"/>
    </location>
</feature>
<dbReference type="EMBL" id="JANBVO010000007">
    <property type="protein sequence ID" value="KAJ9150883.1"/>
    <property type="molecule type" value="Genomic_DNA"/>
</dbReference>
<evidence type="ECO:0000313" key="2">
    <source>
        <dbReference type="EMBL" id="KAJ9150883.1"/>
    </source>
</evidence>
<feature type="compositionally biased region" description="Basic and acidic residues" evidence="1">
    <location>
        <begin position="89"/>
        <end position="100"/>
    </location>
</feature>
<name>A0AA38RYT6_9PEZI</name>
<protein>
    <submittedName>
        <fullName evidence="2">Uncharacterized protein</fullName>
    </submittedName>
</protein>
<keyword evidence="3" id="KW-1185">Reference proteome</keyword>
<reference evidence="2" key="1">
    <citation type="submission" date="2022-07" db="EMBL/GenBank/DDBJ databases">
        <title>Fungi with potential for degradation of polypropylene.</title>
        <authorList>
            <person name="Gostincar C."/>
        </authorList>
    </citation>
    <scope>NUCLEOTIDE SEQUENCE</scope>
    <source>
        <strain evidence="2">EXF-13308</strain>
    </source>
</reference>
<feature type="compositionally biased region" description="Basic residues" evidence="1">
    <location>
        <begin position="79"/>
        <end position="88"/>
    </location>
</feature>
<accession>A0AA38RYT6</accession>
<feature type="compositionally biased region" description="Basic and acidic residues" evidence="1">
    <location>
        <begin position="151"/>
        <end position="166"/>
    </location>
</feature>
<sequence>MAPRQNTFTVIPNAVGLNAINSALPPGAAAKPPMTSKQAKKLYKQANRQPKLSKAEQRRRDLMEQDRIRKEFEEEGRRARARAAREKKKLKEEQQREEKRKRGLPLVEVHPSQDTIARFVRGFTPAKKPEAAAATPRLPSFEETTETLGDGVDRSENGTVPDKAETSDPSETVENDRSGGTEGEAEEPQAKRRRTSQPSSSVEPDTTGLAAKAEKKPTKSSPNASKGKIPEQDSFSIDPAEAEMLARLADVPVQAPSVTKEEPPTPRILPQPSTKAARPPLGEISANAVSKTDAAGF</sequence>
<evidence type="ECO:0000256" key="1">
    <source>
        <dbReference type="SAM" id="MobiDB-lite"/>
    </source>
</evidence>
<proteinExistence type="predicted"/>
<evidence type="ECO:0000313" key="3">
    <source>
        <dbReference type="Proteomes" id="UP001174694"/>
    </source>
</evidence>
<organism evidence="2 3">
    <name type="scientific">Pleurostoma richardsiae</name>
    <dbReference type="NCBI Taxonomy" id="41990"/>
    <lineage>
        <taxon>Eukaryota</taxon>
        <taxon>Fungi</taxon>
        <taxon>Dikarya</taxon>
        <taxon>Ascomycota</taxon>
        <taxon>Pezizomycotina</taxon>
        <taxon>Sordariomycetes</taxon>
        <taxon>Sordariomycetidae</taxon>
        <taxon>Calosphaeriales</taxon>
        <taxon>Pleurostomataceae</taxon>
        <taxon>Pleurostoma</taxon>
    </lineage>
</organism>
<dbReference type="Proteomes" id="UP001174694">
    <property type="component" value="Unassembled WGS sequence"/>
</dbReference>
<dbReference type="AlphaFoldDB" id="A0AA38RYT6"/>
<feature type="region of interest" description="Disordered" evidence="1">
    <location>
        <begin position="26"/>
        <end position="297"/>
    </location>
</feature>
<gene>
    <name evidence="2" type="ORF">NKR23_g3520</name>
</gene>
<comment type="caution">
    <text evidence="2">The sequence shown here is derived from an EMBL/GenBank/DDBJ whole genome shotgun (WGS) entry which is preliminary data.</text>
</comment>